<name>A0ABR6G7K9_9HYPH</name>
<organism evidence="1 2">
    <name type="scientific">Rhizobium laguerreae</name>
    <dbReference type="NCBI Taxonomy" id="1076926"/>
    <lineage>
        <taxon>Bacteria</taxon>
        <taxon>Pseudomonadati</taxon>
        <taxon>Pseudomonadota</taxon>
        <taxon>Alphaproteobacteria</taxon>
        <taxon>Hyphomicrobiales</taxon>
        <taxon>Rhizobiaceae</taxon>
        <taxon>Rhizobium/Agrobacterium group</taxon>
        <taxon>Rhizobium</taxon>
    </lineage>
</organism>
<evidence type="ECO:0000313" key="1">
    <source>
        <dbReference type="EMBL" id="MBB3162259.1"/>
    </source>
</evidence>
<protein>
    <submittedName>
        <fullName evidence="1">Uncharacterized protein</fullName>
    </submittedName>
</protein>
<evidence type="ECO:0000313" key="2">
    <source>
        <dbReference type="Proteomes" id="UP000542811"/>
    </source>
</evidence>
<proteinExistence type="predicted"/>
<accession>A0ABR6G7K9</accession>
<reference evidence="1 2" key="1">
    <citation type="submission" date="2020-08" db="EMBL/GenBank/DDBJ databases">
        <title>Genomic Encyclopedia of Type Strains, Phase III (KMG-III): the genomes of soil and plant-associated and newly described type strains.</title>
        <authorList>
            <person name="Whitman W."/>
        </authorList>
    </citation>
    <scope>NUCLEOTIDE SEQUENCE [LARGE SCALE GENOMIC DNA]</scope>
    <source>
        <strain evidence="1 2">CECT 8280</strain>
    </source>
</reference>
<keyword evidence="2" id="KW-1185">Reference proteome</keyword>
<comment type="caution">
    <text evidence="1">The sequence shown here is derived from an EMBL/GenBank/DDBJ whole genome shotgun (WGS) entry which is preliminary data.</text>
</comment>
<sequence length="136" mass="14749">MAGCYIGMYEIARSGNHLKQIIGAVTGLLISCSAAIAQEPALHPKLTKEQFLSFSAGAVVAGMYCGKLELNADFFAGYQYGTGIYPPLNPYFGSEMARLEKEAKSDLKSYCSTARLMFYKGNKPKPLVAPLLIDKP</sequence>
<dbReference type="Proteomes" id="UP000542811">
    <property type="component" value="Unassembled WGS sequence"/>
</dbReference>
<gene>
    <name evidence="1" type="ORF">FHS25_002722</name>
</gene>
<dbReference type="RefSeq" id="WP_240601902.1">
    <property type="nucleotide sequence ID" value="NZ_JAAXQR010000002.1"/>
</dbReference>
<dbReference type="EMBL" id="JACHXX010000003">
    <property type="protein sequence ID" value="MBB3162259.1"/>
    <property type="molecule type" value="Genomic_DNA"/>
</dbReference>